<evidence type="ECO:0000313" key="2">
    <source>
        <dbReference type="EMBL" id="QJA90525.1"/>
    </source>
</evidence>
<protein>
    <submittedName>
        <fullName evidence="2">Putative N-acetylneuraminate synthase</fullName>
    </submittedName>
</protein>
<dbReference type="InterPro" id="IPR013132">
    <property type="entry name" value="PseI/NeuA/B-like_N"/>
</dbReference>
<evidence type="ECO:0000259" key="1">
    <source>
        <dbReference type="Pfam" id="PF03102"/>
    </source>
</evidence>
<dbReference type="Gene3D" id="3.20.20.70">
    <property type="entry name" value="Aldolase class I"/>
    <property type="match status" value="1"/>
</dbReference>
<name>A0A6M3LBJ4_9ZZZZ</name>
<organism evidence="2">
    <name type="scientific">viral metagenome</name>
    <dbReference type="NCBI Taxonomy" id="1070528"/>
    <lineage>
        <taxon>unclassified sequences</taxon>
        <taxon>metagenomes</taxon>
        <taxon>organismal metagenomes</taxon>
    </lineage>
</organism>
<dbReference type="Pfam" id="PF03102">
    <property type="entry name" value="NeuB"/>
    <property type="match status" value="1"/>
</dbReference>
<dbReference type="EMBL" id="MT142919">
    <property type="protein sequence ID" value="QJA90525.1"/>
    <property type="molecule type" value="Genomic_DNA"/>
</dbReference>
<dbReference type="SUPFAM" id="SSF51569">
    <property type="entry name" value="Aldolase"/>
    <property type="match status" value="1"/>
</dbReference>
<gene>
    <name evidence="2" type="ORF">MM415B02360_0010</name>
</gene>
<sequence>MPPVDDVRTGELMNRQLLELLGERARPLVVAELCSNAAPYDRATIEKFTALADLAGCAAVKLQYWRADHFPREERDRKRPYELPDGALADLVMLAHSYDMLAGASVFEAVDVSMLLDARVDFIKLAARECKNHLLLTTAATSKLPVLRSIVWDGVSLGPEAHKYGCLPLACVTHYPARVKPLDMVALRGVPMPWGWSSHSGNGLDCVTAAALGAVVVEFHLKTADSEPEAPWSLTATEAGAVVRLCQEVAGTGGKQSEQAS</sequence>
<dbReference type="GO" id="GO:0047444">
    <property type="term" value="F:N-acylneuraminate-9-phosphate synthase activity"/>
    <property type="evidence" value="ECO:0007669"/>
    <property type="project" value="TreeGrafter"/>
</dbReference>
<dbReference type="InterPro" id="IPR013785">
    <property type="entry name" value="Aldolase_TIM"/>
</dbReference>
<dbReference type="PANTHER" id="PTHR42966">
    <property type="entry name" value="N-ACETYLNEURAMINATE SYNTHASE"/>
    <property type="match status" value="1"/>
</dbReference>
<reference evidence="2" key="1">
    <citation type="submission" date="2020-03" db="EMBL/GenBank/DDBJ databases">
        <title>The deep terrestrial virosphere.</title>
        <authorList>
            <person name="Holmfeldt K."/>
            <person name="Nilsson E."/>
            <person name="Simone D."/>
            <person name="Lopez-Fernandez M."/>
            <person name="Wu X."/>
            <person name="de Brujin I."/>
            <person name="Lundin D."/>
            <person name="Andersson A."/>
            <person name="Bertilsson S."/>
            <person name="Dopson M."/>
        </authorList>
    </citation>
    <scope>NUCLEOTIDE SEQUENCE</scope>
    <source>
        <strain evidence="2">MM415B02360</strain>
    </source>
</reference>
<feature type="domain" description="PseI/NeuA/B-like" evidence="1">
    <location>
        <begin position="53"/>
        <end position="255"/>
    </location>
</feature>
<dbReference type="AlphaFoldDB" id="A0A6M3LBJ4"/>
<dbReference type="PANTHER" id="PTHR42966:SF1">
    <property type="entry name" value="SIALIC ACID SYNTHASE"/>
    <property type="match status" value="1"/>
</dbReference>
<dbReference type="InterPro" id="IPR051690">
    <property type="entry name" value="PseI-like"/>
</dbReference>
<dbReference type="GO" id="GO:0016051">
    <property type="term" value="P:carbohydrate biosynthetic process"/>
    <property type="evidence" value="ECO:0007669"/>
    <property type="project" value="InterPro"/>
</dbReference>
<proteinExistence type="predicted"/>
<accession>A0A6M3LBJ4</accession>